<dbReference type="EMBL" id="JAJEQE010000008">
    <property type="protein sequence ID" value="MCC2148446.1"/>
    <property type="molecule type" value="Genomic_DNA"/>
</dbReference>
<accession>A0ABS8ETC7</accession>
<comment type="caution">
    <text evidence="1">The sequence shown here is derived from an EMBL/GenBank/DDBJ whole genome shotgun (WGS) entry which is preliminary data.</text>
</comment>
<dbReference type="RefSeq" id="WP_248834892.1">
    <property type="nucleotide sequence ID" value="NZ_JAJEQE010000008.1"/>
</dbReference>
<reference evidence="1 2" key="1">
    <citation type="submission" date="2021-10" db="EMBL/GenBank/DDBJ databases">
        <title>Anaerobic single-cell dispensing facilitates the cultivation of human gut bacteria.</title>
        <authorList>
            <person name="Afrizal A."/>
        </authorList>
    </citation>
    <scope>NUCLEOTIDE SEQUENCE [LARGE SCALE GENOMIC DNA]</scope>
    <source>
        <strain evidence="1 2">CLA-AA-H246</strain>
    </source>
</reference>
<gene>
    <name evidence="1" type="ORF">LKD42_04140</name>
</gene>
<protein>
    <recommendedName>
        <fullName evidence="3">Chromosome partitioning protein ParB</fullName>
    </recommendedName>
</protein>
<evidence type="ECO:0008006" key="3">
    <source>
        <dbReference type="Google" id="ProtNLM"/>
    </source>
</evidence>
<name>A0ABS8ETC7_9FIRM</name>
<proteinExistence type="predicted"/>
<sequence length="272" mass="31596">MRNIKSKTYEEFVEKFKPKKTTDDCYTPPEIYEVIKDWVCKRYNIDPGNVIRPFWPGGDYEKDEYPPVCVVVDNPPFSILKNICEFYLERGIPFFLFAPSLTALTGKTIWNRMNHIMCDCTIVYENGATVKTSFVTSFEPETVAETSPELTRLVNDTTEKLKQEKARKLSKYDYPDHIVTAAMMQKMARYGVHFRVRREECQRVRRLDAQRAMKKEIYGSGLLLSDQAAARKQNAEKQAAENARKQAEDAICYELSERERELVEALNKSILD</sequence>
<evidence type="ECO:0000313" key="1">
    <source>
        <dbReference type="EMBL" id="MCC2148446.1"/>
    </source>
</evidence>
<dbReference type="Proteomes" id="UP001299235">
    <property type="component" value="Unassembled WGS sequence"/>
</dbReference>
<keyword evidence="2" id="KW-1185">Reference proteome</keyword>
<evidence type="ECO:0000313" key="2">
    <source>
        <dbReference type="Proteomes" id="UP001299235"/>
    </source>
</evidence>
<organism evidence="1 2">
    <name type="scientific">Hominisplanchenecus faecis</name>
    <dbReference type="NCBI Taxonomy" id="2885351"/>
    <lineage>
        <taxon>Bacteria</taxon>
        <taxon>Bacillati</taxon>
        <taxon>Bacillota</taxon>
        <taxon>Clostridia</taxon>
        <taxon>Lachnospirales</taxon>
        <taxon>Lachnospiraceae</taxon>
        <taxon>Hominisplanchenecus</taxon>
    </lineage>
</organism>